<dbReference type="InterPro" id="IPR005828">
    <property type="entry name" value="MFS_sugar_transport-like"/>
</dbReference>
<dbReference type="InterPro" id="IPR020846">
    <property type="entry name" value="MFS_dom"/>
</dbReference>
<feature type="transmembrane region" description="Helical" evidence="7">
    <location>
        <begin position="29"/>
        <end position="51"/>
    </location>
</feature>
<reference evidence="9 10" key="1">
    <citation type="submission" date="2021-03" db="EMBL/GenBank/DDBJ databases">
        <title>Sequencing the genomes of 1000 actinobacteria strains.</title>
        <authorList>
            <person name="Klenk H.-P."/>
        </authorList>
    </citation>
    <scope>NUCLEOTIDE SEQUENCE [LARGE SCALE GENOMIC DNA]</scope>
    <source>
        <strain evidence="9 10">DSM 45256</strain>
    </source>
</reference>
<evidence type="ECO:0000256" key="7">
    <source>
        <dbReference type="SAM" id="Phobius"/>
    </source>
</evidence>
<dbReference type="PANTHER" id="PTHR43045:SF1">
    <property type="entry name" value="SHIKIMATE TRANSPORTER"/>
    <property type="match status" value="1"/>
</dbReference>
<feature type="domain" description="Major facilitator superfamily (MFS) profile" evidence="8">
    <location>
        <begin position="27"/>
        <end position="141"/>
    </location>
</feature>
<name>A0ABS4W689_9PSEU</name>
<evidence type="ECO:0000256" key="3">
    <source>
        <dbReference type="ARBA" id="ARBA00022475"/>
    </source>
</evidence>
<keyword evidence="5 7" id="KW-1133">Transmembrane helix</keyword>
<sequence length="141" mass="15110">MDRRPPRAQTLQELQMSEKRSNSMSRVSVASLIGTTVEWYDFFIFGTAAALVFSQVFFPALGTASGLFASLATVGVAFVARPFGSILFGHFGDRIGRKVTLVATLLLMGFATVAIGLLPTAETIGPLAPVLLVLQRRFGVS</sequence>
<evidence type="ECO:0000256" key="2">
    <source>
        <dbReference type="ARBA" id="ARBA00022448"/>
    </source>
</evidence>
<gene>
    <name evidence="9" type="ORF">JOF36_007401</name>
</gene>
<accession>A0ABS4W689</accession>
<keyword evidence="10" id="KW-1185">Reference proteome</keyword>
<evidence type="ECO:0000256" key="5">
    <source>
        <dbReference type="ARBA" id="ARBA00022989"/>
    </source>
</evidence>
<proteinExistence type="predicted"/>
<feature type="transmembrane region" description="Helical" evidence="7">
    <location>
        <begin position="101"/>
        <end position="121"/>
    </location>
</feature>
<comment type="subcellular location">
    <subcellularLocation>
        <location evidence="1">Cell membrane</location>
        <topology evidence="1">Multi-pass membrane protein</topology>
    </subcellularLocation>
</comment>
<dbReference type="SUPFAM" id="SSF103473">
    <property type="entry name" value="MFS general substrate transporter"/>
    <property type="match status" value="1"/>
</dbReference>
<dbReference type="PROSITE" id="PS50850">
    <property type="entry name" value="MFS"/>
    <property type="match status" value="1"/>
</dbReference>
<keyword evidence="2" id="KW-0813">Transport</keyword>
<keyword evidence="3" id="KW-1003">Cell membrane</keyword>
<dbReference type="Gene3D" id="1.20.1250.20">
    <property type="entry name" value="MFS general substrate transporter like domains"/>
    <property type="match status" value="1"/>
</dbReference>
<evidence type="ECO:0000256" key="4">
    <source>
        <dbReference type="ARBA" id="ARBA00022692"/>
    </source>
</evidence>
<dbReference type="InterPro" id="IPR036259">
    <property type="entry name" value="MFS_trans_sf"/>
</dbReference>
<dbReference type="Proteomes" id="UP001519295">
    <property type="component" value="Unassembled WGS sequence"/>
</dbReference>
<evidence type="ECO:0000313" key="10">
    <source>
        <dbReference type="Proteomes" id="UP001519295"/>
    </source>
</evidence>
<evidence type="ECO:0000256" key="6">
    <source>
        <dbReference type="ARBA" id="ARBA00023136"/>
    </source>
</evidence>
<keyword evidence="6 7" id="KW-0472">Membrane</keyword>
<dbReference type="PANTHER" id="PTHR43045">
    <property type="entry name" value="SHIKIMATE TRANSPORTER"/>
    <property type="match status" value="1"/>
</dbReference>
<evidence type="ECO:0000256" key="1">
    <source>
        <dbReference type="ARBA" id="ARBA00004651"/>
    </source>
</evidence>
<keyword evidence="4 7" id="KW-0812">Transmembrane</keyword>
<dbReference type="Pfam" id="PF00083">
    <property type="entry name" value="Sugar_tr"/>
    <property type="match status" value="1"/>
</dbReference>
<organism evidence="9 10">
    <name type="scientific">Pseudonocardia parietis</name>
    <dbReference type="NCBI Taxonomy" id="570936"/>
    <lineage>
        <taxon>Bacteria</taxon>
        <taxon>Bacillati</taxon>
        <taxon>Actinomycetota</taxon>
        <taxon>Actinomycetes</taxon>
        <taxon>Pseudonocardiales</taxon>
        <taxon>Pseudonocardiaceae</taxon>
        <taxon>Pseudonocardia</taxon>
    </lineage>
</organism>
<evidence type="ECO:0000313" key="9">
    <source>
        <dbReference type="EMBL" id="MBP2371628.1"/>
    </source>
</evidence>
<dbReference type="EMBL" id="JAGINU010000004">
    <property type="protein sequence ID" value="MBP2371628.1"/>
    <property type="molecule type" value="Genomic_DNA"/>
</dbReference>
<comment type="caution">
    <text evidence="9">The sequence shown here is derived from an EMBL/GenBank/DDBJ whole genome shotgun (WGS) entry which is preliminary data.</text>
</comment>
<evidence type="ECO:0000259" key="8">
    <source>
        <dbReference type="PROSITE" id="PS50850"/>
    </source>
</evidence>
<protein>
    <submittedName>
        <fullName evidence="9">MFS family permease</fullName>
    </submittedName>
</protein>
<feature type="transmembrane region" description="Helical" evidence="7">
    <location>
        <begin position="57"/>
        <end position="80"/>
    </location>
</feature>